<dbReference type="InterPro" id="IPR011043">
    <property type="entry name" value="Gal_Oxase/kelch_b-propeller"/>
</dbReference>
<dbReference type="NCBIfam" id="TIGR04183">
    <property type="entry name" value="Por_Secre_tail"/>
    <property type="match status" value="1"/>
</dbReference>
<dbReference type="InterPro" id="IPR026444">
    <property type="entry name" value="Secre_tail"/>
</dbReference>
<evidence type="ECO:0000259" key="3">
    <source>
        <dbReference type="Pfam" id="PF18962"/>
    </source>
</evidence>
<organism evidence="4 5">
    <name type="scientific">Lishizhenia tianjinensis</name>
    <dbReference type="NCBI Taxonomy" id="477690"/>
    <lineage>
        <taxon>Bacteria</taxon>
        <taxon>Pseudomonadati</taxon>
        <taxon>Bacteroidota</taxon>
        <taxon>Flavobacteriia</taxon>
        <taxon>Flavobacteriales</taxon>
        <taxon>Crocinitomicaceae</taxon>
        <taxon>Lishizhenia</taxon>
    </lineage>
</organism>
<accession>A0A1I6ZR17</accession>
<dbReference type="EMBL" id="FPAS01000002">
    <property type="protein sequence ID" value="SFT65110.1"/>
    <property type="molecule type" value="Genomic_DNA"/>
</dbReference>
<dbReference type="SUPFAM" id="SSF50965">
    <property type="entry name" value="Galactose oxidase, central domain"/>
    <property type="match status" value="1"/>
</dbReference>
<keyword evidence="1 2" id="KW-0732">Signal</keyword>
<dbReference type="OrthoDB" id="5526825at2"/>
<evidence type="ECO:0000313" key="5">
    <source>
        <dbReference type="Proteomes" id="UP000236454"/>
    </source>
</evidence>
<dbReference type="Proteomes" id="UP000236454">
    <property type="component" value="Unassembled WGS sequence"/>
</dbReference>
<keyword evidence="5" id="KW-1185">Reference proteome</keyword>
<feature type="domain" description="Secretion system C-terminal sorting" evidence="3">
    <location>
        <begin position="458"/>
        <end position="535"/>
    </location>
</feature>
<dbReference type="RefSeq" id="WP_139230298.1">
    <property type="nucleotide sequence ID" value="NZ_FPAS01000002.1"/>
</dbReference>
<evidence type="ECO:0000313" key="4">
    <source>
        <dbReference type="EMBL" id="SFT65110.1"/>
    </source>
</evidence>
<feature type="chain" id="PRO_5014899642" evidence="2">
    <location>
        <begin position="18"/>
        <end position="538"/>
    </location>
</feature>
<feature type="signal peptide" evidence="2">
    <location>
        <begin position="1"/>
        <end position="17"/>
    </location>
</feature>
<sequence>MKNIIALLLLILGLGHAEITAQTPLTIHLETVNTNAIGGLQSYAVGQANGKWLIIGGRLDGLHRRQPWASFDIAGHNNQLIVFDPVSLQKWTTALTSLPQSMQEQLSSTNMNFFQEDDMLYVVGGYGYSATAGDHTTFPYLTAIDVPAVIDAVVNNTSFTSSFRQITDNQFQVTGGRLQKVYDTYYLLGGQKFIGKYNPMGPNNGPGFIQEYTNAIRKFKITDDGLNLTITHLPAHVDAANLHRRDYNAEPQILPNGEQGVTMFSGVFQQNVNLPFLNSVTVDTNGYGLEANFQQYYNHYHCPVIPLYNATTNEMHTLFFGGIAQYYDSAGVLVQDNNVPFVNTIARVTRDANGAMTEYKLPLTLPALMGSGAEFIADHSLAHYSNQVLQLHNITADTTFLGYIYGGIQSSAPNIFFVNDGTQSVASHQIFKVYLIQGEDLSVHTPNKQSNSTLQMRMYPNPNKGLLKFDLFSATTVDLEFTLYSLDGKIVHQEVIKNVASGNTSHLLNLNDKMSEGVYFAHLSTGKQHITQKLILRR</sequence>
<evidence type="ECO:0000256" key="1">
    <source>
        <dbReference type="ARBA" id="ARBA00022729"/>
    </source>
</evidence>
<evidence type="ECO:0000256" key="2">
    <source>
        <dbReference type="SAM" id="SignalP"/>
    </source>
</evidence>
<dbReference type="AlphaFoldDB" id="A0A1I6ZR17"/>
<name>A0A1I6ZR17_9FLAO</name>
<reference evidence="4 5" key="1">
    <citation type="submission" date="2016-10" db="EMBL/GenBank/DDBJ databases">
        <authorList>
            <person name="de Groot N.N."/>
        </authorList>
    </citation>
    <scope>NUCLEOTIDE SEQUENCE [LARGE SCALE GENOMIC DNA]</scope>
    <source>
        <strain evidence="4 5">CGMCC 1.7005</strain>
    </source>
</reference>
<gene>
    <name evidence="4" type="ORF">SAMN05216474_1556</name>
</gene>
<protein>
    <submittedName>
        <fullName evidence="4">Por secretion system C-terminal sorting domain-containing protein</fullName>
    </submittedName>
</protein>
<proteinExistence type="predicted"/>
<dbReference type="Pfam" id="PF18962">
    <property type="entry name" value="Por_Secre_tail"/>
    <property type="match status" value="1"/>
</dbReference>